<evidence type="ECO:0000259" key="7">
    <source>
        <dbReference type="Pfam" id="PF17681"/>
    </source>
</evidence>
<dbReference type="EMBL" id="KV453843">
    <property type="protein sequence ID" value="ODV88790.1"/>
    <property type="molecule type" value="Genomic_DNA"/>
</dbReference>
<dbReference type="Proteomes" id="UP000095023">
    <property type="component" value="Unassembled WGS sequence"/>
</dbReference>
<sequence length="729" mass="81960">MRVTSVLPTGPLSRSIVFPDRPPASHSDLPFLKELLYLLMGYEGPRVYFHDSFRQNDEESRLKGPALVISRSIDPEERELTKQILRPVKPAIVLRAFVDSYSRLSYGRVNQALCAALRDILKDFTLLLSQLEEESESLDLHSLLVNVQPATMTILHAYNLILQIMDYSAGKGHPRVPDPPEFLKGVEIDPSLAALLGQQNNAINSIPSIAKGGAVLRIISSCRSTHAGDPAAIELYSLLLEKASKPYMAMLHKWLCYGIIDDPYHEFMIRELASINRSSIDSDYTDEYWEKRYSLISYHIPIELDSSNLATMALLAGKYLNVIRESSSNDFSSPTPSYIYECSPPESILSPLYSYIDSAYSHANKLLLSTLIVTYKLPERLNAMRRYFFLTNGDYITSFLESAAHELSKPVEYVSLPALQPLLDLVLCQPGTPAAADIYKEDVLVHLSKSNLSDLLLKIINITGMDTEVFTDPAGVSDSKSVASNEEEPKNSLRGIDVLELDFNVPFPVSLVISRNTRLRYQCLFRHLLAMKHIETELSEVWKDQMKSAGWTQSKVMTSWKRNAYVLRKRMLLCVQSIMYYCVHDVMEHYCSVLDNQLKSATTVDQLMDNHVTFLDSCLKDCMLTNAKLVKLQSKIVAVCLSFTSLMAHATRMLVTVDPQLAELAGKPYDASRIPKLESSLLNKIEAFDHYLGNMINALNYFAASESPVLFTLCSRLEHCLVSESALGF</sequence>
<keyword evidence="9" id="KW-1185">Reference proteome</keyword>
<keyword evidence="3 5" id="KW-0493">Microtubule</keyword>
<gene>
    <name evidence="8" type="ORF">CANCADRAFT_128757</name>
</gene>
<dbReference type="GO" id="GO:0000278">
    <property type="term" value="P:mitotic cell cycle"/>
    <property type="evidence" value="ECO:0007669"/>
    <property type="project" value="TreeGrafter"/>
</dbReference>
<evidence type="ECO:0000256" key="2">
    <source>
        <dbReference type="ARBA" id="ARBA00022490"/>
    </source>
</evidence>
<dbReference type="GO" id="GO:0044732">
    <property type="term" value="C:mitotic spindle pole body"/>
    <property type="evidence" value="ECO:0007669"/>
    <property type="project" value="TreeGrafter"/>
</dbReference>
<dbReference type="FunFam" id="1.20.120.1900:FF:000011">
    <property type="entry name" value="Spindle pole body component"/>
    <property type="match status" value="1"/>
</dbReference>
<dbReference type="GO" id="GO:0051225">
    <property type="term" value="P:spindle assembly"/>
    <property type="evidence" value="ECO:0007669"/>
    <property type="project" value="TreeGrafter"/>
</dbReference>
<evidence type="ECO:0000313" key="8">
    <source>
        <dbReference type="EMBL" id="ODV88790.1"/>
    </source>
</evidence>
<accession>A0A1E4TAL1</accession>
<evidence type="ECO:0000256" key="1">
    <source>
        <dbReference type="ARBA" id="ARBA00010337"/>
    </source>
</evidence>
<reference evidence="9" key="1">
    <citation type="submission" date="2016-02" db="EMBL/GenBank/DDBJ databases">
        <title>Comparative genomics of biotechnologically important yeasts.</title>
        <authorList>
            <consortium name="DOE Joint Genome Institute"/>
            <person name="Riley R."/>
            <person name="Haridas S."/>
            <person name="Wolfe K.H."/>
            <person name="Lopes M.R."/>
            <person name="Hittinger C.T."/>
            <person name="Goker M."/>
            <person name="Salamov A."/>
            <person name="Wisecaver J."/>
            <person name="Long T.M."/>
            <person name="Aerts A.L."/>
            <person name="Barry K."/>
            <person name="Choi C."/>
            <person name="Clum A."/>
            <person name="Coughlan A.Y."/>
            <person name="Deshpande S."/>
            <person name="Douglass A.P."/>
            <person name="Hanson S.J."/>
            <person name="Klenk H.-P."/>
            <person name="Labutti K."/>
            <person name="Lapidus A."/>
            <person name="Lindquist E."/>
            <person name="Lipzen A."/>
            <person name="Meier-Kolthoff J.P."/>
            <person name="Ohm R.A."/>
            <person name="Otillar R.P."/>
            <person name="Pangilinan J."/>
            <person name="Peng Y."/>
            <person name="Rokas A."/>
            <person name="Rosa C.A."/>
            <person name="Scheuner C."/>
            <person name="Sibirny A.A."/>
            <person name="Slot J.C."/>
            <person name="Stielow J.B."/>
            <person name="Sun H."/>
            <person name="Kurtzman C.P."/>
            <person name="Blackwell M."/>
            <person name="Jeffries T.W."/>
            <person name="Grigoriev I.V."/>
        </authorList>
    </citation>
    <scope>NUCLEOTIDE SEQUENCE [LARGE SCALE GENOMIC DNA]</scope>
    <source>
        <strain evidence="9">NRRL Y-17796</strain>
    </source>
</reference>
<dbReference type="PANTHER" id="PTHR19302:SF13">
    <property type="entry name" value="GAMMA-TUBULIN COMPLEX COMPONENT 2"/>
    <property type="match status" value="1"/>
</dbReference>
<proteinExistence type="inferred from homology"/>
<dbReference type="GO" id="GO:0005874">
    <property type="term" value="C:microtubule"/>
    <property type="evidence" value="ECO:0007669"/>
    <property type="project" value="UniProtKB-KW"/>
</dbReference>
<dbReference type="GO" id="GO:0043015">
    <property type="term" value="F:gamma-tubulin binding"/>
    <property type="evidence" value="ECO:0007669"/>
    <property type="project" value="InterPro"/>
</dbReference>
<dbReference type="GO" id="GO:0031122">
    <property type="term" value="P:cytoplasmic microtubule organization"/>
    <property type="evidence" value="ECO:0007669"/>
    <property type="project" value="TreeGrafter"/>
</dbReference>
<dbReference type="OrthoDB" id="2192946at2759"/>
<evidence type="ECO:0000256" key="3">
    <source>
        <dbReference type="ARBA" id="ARBA00022701"/>
    </source>
</evidence>
<name>A0A1E4TAL1_9ASCO</name>
<dbReference type="InterPro" id="IPR041470">
    <property type="entry name" value="GCP_N"/>
</dbReference>
<dbReference type="Pfam" id="PF04130">
    <property type="entry name" value="GCP_C_terminal"/>
    <property type="match status" value="1"/>
</dbReference>
<dbReference type="PANTHER" id="PTHR19302">
    <property type="entry name" value="GAMMA TUBULIN COMPLEX PROTEIN"/>
    <property type="match status" value="1"/>
</dbReference>
<evidence type="ECO:0000313" key="9">
    <source>
        <dbReference type="Proteomes" id="UP000095023"/>
    </source>
</evidence>
<dbReference type="GO" id="GO:0000930">
    <property type="term" value="C:gamma-tubulin complex"/>
    <property type="evidence" value="ECO:0007669"/>
    <property type="project" value="TreeGrafter"/>
</dbReference>
<dbReference type="GO" id="GO:0007020">
    <property type="term" value="P:microtubule nucleation"/>
    <property type="evidence" value="ECO:0007669"/>
    <property type="project" value="InterPro"/>
</dbReference>
<protein>
    <recommendedName>
        <fullName evidence="5">Spindle pole body component</fullName>
    </recommendedName>
</protein>
<dbReference type="Gene3D" id="1.20.120.1900">
    <property type="entry name" value="Gamma-tubulin complex, C-terminal domain"/>
    <property type="match status" value="1"/>
</dbReference>
<dbReference type="Pfam" id="PF17681">
    <property type="entry name" value="GCP_N_terminal"/>
    <property type="match status" value="1"/>
</dbReference>
<feature type="domain" description="Gamma tubulin complex component protein N-terminal" evidence="7">
    <location>
        <begin position="32"/>
        <end position="372"/>
    </location>
</feature>
<keyword evidence="4 5" id="KW-0206">Cytoskeleton</keyword>
<dbReference type="InterPro" id="IPR007259">
    <property type="entry name" value="GCP"/>
</dbReference>
<feature type="domain" description="Gamma tubulin complex component C-terminal" evidence="6">
    <location>
        <begin position="377"/>
        <end position="718"/>
    </location>
</feature>
<evidence type="ECO:0000256" key="4">
    <source>
        <dbReference type="ARBA" id="ARBA00023212"/>
    </source>
</evidence>
<dbReference type="AlphaFoldDB" id="A0A1E4TAL1"/>
<comment type="subcellular location">
    <subcellularLocation>
        <location evidence="5">Cytoplasm</location>
        <location evidence="5">Cytoskeleton</location>
        <location evidence="5">Microtubule organizing center</location>
    </subcellularLocation>
</comment>
<evidence type="ECO:0000256" key="5">
    <source>
        <dbReference type="RuleBase" id="RU363050"/>
    </source>
</evidence>
<keyword evidence="2 5" id="KW-0963">Cytoplasm</keyword>
<dbReference type="InterPro" id="IPR042241">
    <property type="entry name" value="GCP_C_sf"/>
</dbReference>
<dbReference type="GO" id="GO:0051321">
    <property type="term" value="P:meiotic cell cycle"/>
    <property type="evidence" value="ECO:0007669"/>
    <property type="project" value="TreeGrafter"/>
</dbReference>
<dbReference type="InterPro" id="IPR040457">
    <property type="entry name" value="GCP_C"/>
</dbReference>
<comment type="similarity">
    <text evidence="1 5">Belongs to the TUBGCP family.</text>
</comment>
<dbReference type="GO" id="GO:0051011">
    <property type="term" value="F:microtubule minus-end binding"/>
    <property type="evidence" value="ECO:0007669"/>
    <property type="project" value="TreeGrafter"/>
</dbReference>
<evidence type="ECO:0000259" key="6">
    <source>
        <dbReference type="Pfam" id="PF04130"/>
    </source>
</evidence>
<dbReference type="GO" id="GO:0000922">
    <property type="term" value="C:spindle pole"/>
    <property type="evidence" value="ECO:0007669"/>
    <property type="project" value="InterPro"/>
</dbReference>
<organism evidence="8 9">
    <name type="scientific">Tortispora caseinolytica NRRL Y-17796</name>
    <dbReference type="NCBI Taxonomy" id="767744"/>
    <lineage>
        <taxon>Eukaryota</taxon>
        <taxon>Fungi</taxon>
        <taxon>Dikarya</taxon>
        <taxon>Ascomycota</taxon>
        <taxon>Saccharomycotina</taxon>
        <taxon>Trigonopsidomycetes</taxon>
        <taxon>Trigonopsidales</taxon>
        <taxon>Trigonopsidaceae</taxon>
        <taxon>Tortispora</taxon>
    </lineage>
</organism>